<feature type="non-terminal residue" evidence="2">
    <location>
        <position position="1"/>
    </location>
</feature>
<evidence type="ECO:0000313" key="2">
    <source>
        <dbReference type="EMBL" id="GAG20612.1"/>
    </source>
</evidence>
<protein>
    <recommendedName>
        <fullName evidence="1">Endoribonuclease YicC-like C-terminal domain-containing protein</fullName>
    </recommendedName>
</protein>
<dbReference type="EMBL" id="BARS01034293">
    <property type="protein sequence ID" value="GAG20612.1"/>
    <property type="molecule type" value="Genomic_DNA"/>
</dbReference>
<organism evidence="2">
    <name type="scientific">marine sediment metagenome</name>
    <dbReference type="NCBI Taxonomy" id="412755"/>
    <lineage>
        <taxon>unclassified sequences</taxon>
        <taxon>metagenomes</taxon>
        <taxon>ecological metagenomes</taxon>
    </lineage>
</organism>
<reference evidence="2" key="1">
    <citation type="journal article" date="2014" name="Front. Microbiol.">
        <title>High frequency of phylogenetically diverse reductive dehalogenase-homologous genes in deep subseafloor sedimentary metagenomes.</title>
        <authorList>
            <person name="Kawai M."/>
            <person name="Futagami T."/>
            <person name="Toyoda A."/>
            <person name="Takaki Y."/>
            <person name="Nishi S."/>
            <person name="Hori S."/>
            <person name="Arai W."/>
            <person name="Tsubouchi T."/>
            <person name="Morono Y."/>
            <person name="Uchiyama I."/>
            <person name="Ito T."/>
            <person name="Fujiyama A."/>
            <person name="Inagaki F."/>
            <person name="Takami H."/>
        </authorList>
    </citation>
    <scope>NUCLEOTIDE SEQUENCE</scope>
    <source>
        <strain evidence="2">Expedition CK06-06</strain>
    </source>
</reference>
<name>X0WBM3_9ZZZZ</name>
<sequence length="37" mass="4219">RESVTLCSKADDIDVSRCAMQIRADIQRIKELVLNVE</sequence>
<dbReference type="Pfam" id="PF08340">
    <property type="entry name" value="YicC-like_C"/>
    <property type="match status" value="1"/>
</dbReference>
<dbReference type="InterPro" id="IPR013551">
    <property type="entry name" value="YicC-like_C"/>
</dbReference>
<accession>X0WBM3</accession>
<comment type="caution">
    <text evidence="2">The sequence shown here is derived from an EMBL/GenBank/DDBJ whole genome shotgun (WGS) entry which is preliminary data.</text>
</comment>
<gene>
    <name evidence="2" type="ORF">S01H1_52997</name>
</gene>
<feature type="domain" description="Endoribonuclease YicC-like C-terminal" evidence="1">
    <location>
        <begin position="1"/>
        <end position="37"/>
    </location>
</feature>
<proteinExistence type="predicted"/>
<evidence type="ECO:0000259" key="1">
    <source>
        <dbReference type="Pfam" id="PF08340"/>
    </source>
</evidence>
<dbReference type="AlphaFoldDB" id="X0WBM3"/>